<sequence length="63" mass="7234">MFKAVVNKETSEILGATLYGLQSEEIINLVKLAIDQHLSYEVLKENIYTHPTMVESFNDLFNM</sequence>
<reference evidence="2 3" key="1">
    <citation type="submission" date="2015-03" db="EMBL/GenBank/DDBJ databases">
        <title>Genome Assembly of Staphylococcus cohnii subsp. cohnii strain G22B2.</title>
        <authorList>
            <person name="Nair G."/>
            <person name="Kaur G."/>
            <person name="Khatri I."/>
            <person name="Singh N.K."/>
            <person name="Sathyabama S."/>
            <person name="Maurya S.K."/>
            <person name="Subramanian S."/>
            <person name="Agrewala J.N."/>
            <person name="Mayilraj S."/>
        </authorList>
    </citation>
    <scope>NUCLEOTIDE SEQUENCE [LARGE SCALE GENOMIC DNA]</scope>
    <source>
        <strain evidence="2 3">G22B2</strain>
    </source>
</reference>
<protein>
    <submittedName>
        <fullName evidence="2">Putative Dihydrolipoamide dehydrogenase</fullName>
    </submittedName>
</protein>
<proteinExistence type="predicted"/>
<gene>
    <name evidence="2" type="ORF">UF66_0364</name>
</gene>
<feature type="domain" description="Pyridine nucleotide-disulphide oxidoreductase dimerisation" evidence="1">
    <location>
        <begin position="1"/>
        <end position="59"/>
    </location>
</feature>
<dbReference type="SUPFAM" id="SSF55424">
    <property type="entry name" value="FAD/NAD-linked reductases, dimerisation (C-terminal) domain"/>
    <property type="match status" value="1"/>
</dbReference>
<evidence type="ECO:0000313" key="2">
    <source>
        <dbReference type="EMBL" id="KKI63875.1"/>
    </source>
</evidence>
<dbReference type="Proteomes" id="UP000034455">
    <property type="component" value="Unassembled WGS sequence"/>
</dbReference>
<dbReference type="InterPro" id="IPR016156">
    <property type="entry name" value="FAD/NAD-linked_Rdtase_dimer_sf"/>
</dbReference>
<comment type="caution">
    <text evidence="2">The sequence shown here is derived from an EMBL/GenBank/DDBJ whole genome shotgun (WGS) entry which is preliminary data.</text>
</comment>
<accession>A0A0M2P0X4</accession>
<dbReference type="InterPro" id="IPR004099">
    <property type="entry name" value="Pyr_nucl-diS_OxRdtase_dimer"/>
</dbReference>
<evidence type="ECO:0000313" key="3">
    <source>
        <dbReference type="Proteomes" id="UP000034455"/>
    </source>
</evidence>
<name>A0A0M2P0X4_STACC</name>
<dbReference type="Gene3D" id="3.30.390.30">
    <property type="match status" value="1"/>
</dbReference>
<dbReference type="PATRIC" id="fig|74704.6.peg.376"/>
<dbReference type="AlphaFoldDB" id="A0A0M2P0X4"/>
<evidence type="ECO:0000259" key="1">
    <source>
        <dbReference type="Pfam" id="PF02852"/>
    </source>
</evidence>
<organism evidence="2 3">
    <name type="scientific">Staphylococcus cohnii subsp. cohnii</name>
    <dbReference type="NCBI Taxonomy" id="74704"/>
    <lineage>
        <taxon>Bacteria</taxon>
        <taxon>Bacillati</taxon>
        <taxon>Bacillota</taxon>
        <taxon>Bacilli</taxon>
        <taxon>Bacillales</taxon>
        <taxon>Staphylococcaceae</taxon>
        <taxon>Staphylococcus</taxon>
        <taxon>Staphylococcus cohnii species complex</taxon>
    </lineage>
</organism>
<dbReference type="Pfam" id="PF02852">
    <property type="entry name" value="Pyr_redox_dim"/>
    <property type="match status" value="1"/>
</dbReference>
<dbReference type="EMBL" id="LAKJ01000012">
    <property type="protein sequence ID" value="KKI63875.1"/>
    <property type="molecule type" value="Genomic_DNA"/>
</dbReference>